<sequence length="48" mass="5869">LKQEINSVLLTNLIKKVKQWNLQWQYALMMPAFLLVSEKLRRMWRTAH</sequence>
<keyword evidence="1" id="KW-0472">Membrane</keyword>
<keyword evidence="1" id="KW-0812">Transmembrane</keyword>
<feature type="non-terminal residue" evidence="2">
    <location>
        <position position="48"/>
    </location>
</feature>
<evidence type="ECO:0000313" key="2">
    <source>
        <dbReference type="EMBL" id="KRZ53716.1"/>
    </source>
</evidence>
<comment type="caution">
    <text evidence="2">The sequence shown here is derived from an EMBL/GenBank/DDBJ whole genome shotgun (WGS) entry which is preliminary data.</text>
</comment>
<organism evidence="2 3">
    <name type="scientific">Trichinella nativa</name>
    <dbReference type="NCBI Taxonomy" id="6335"/>
    <lineage>
        <taxon>Eukaryota</taxon>
        <taxon>Metazoa</taxon>
        <taxon>Ecdysozoa</taxon>
        <taxon>Nematoda</taxon>
        <taxon>Enoplea</taxon>
        <taxon>Dorylaimia</taxon>
        <taxon>Trichinellida</taxon>
        <taxon>Trichinellidae</taxon>
        <taxon>Trichinella</taxon>
    </lineage>
</organism>
<feature type="non-terminal residue" evidence="2">
    <location>
        <position position="1"/>
    </location>
</feature>
<protein>
    <submittedName>
        <fullName evidence="2">Uncharacterized protein</fullName>
    </submittedName>
</protein>
<keyword evidence="3" id="KW-1185">Reference proteome</keyword>
<gene>
    <name evidence="2" type="ORF">T02_14564</name>
</gene>
<evidence type="ECO:0000256" key="1">
    <source>
        <dbReference type="SAM" id="Phobius"/>
    </source>
</evidence>
<reference evidence="2 3" key="1">
    <citation type="submission" date="2015-05" db="EMBL/GenBank/DDBJ databases">
        <title>Evolution of Trichinella species and genotypes.</title>
        <authorList>
            <person name="Korhonen P.K."/>
            <person name="Edoardo P."/>
            <person name="Giuseppe L.R."/>
            <person name="Gasser R.B."/>
        </authorList>
    </citation>
    <scope>NUCLEOTIDE SEQUENCE [LARGE SCALE GENOMIC DNA]</scope>
    <source>
        <strain evidence="2">ISS10</strain>
    </source>
</reference>
<proteinExistence type="predicted"/>
<accession>A0A0V1L2D8</accession>
<dbReference type="AlphaFoldDB" id="A0A0V1L2D8"/>
<dbReference type="Proteomes" id="UP000054721">
    <property type="component" value="Unassembled WGS sequence"/>
</dbReference>
<feature type="transmembrane region" description="Helical" evidence="1">
    <location>
        <begin position="20"/>
        <end position="36"/>
    </location>
</feature>
<keyword evidence="1" id="KW-1133">Transmembrane helix</keyword>
<name>A0A0V1L2D8_9BILA</name>
<evidence type="ECO:0000313" key="3">
    <source>
        <dbReference type="Proteomes" id="UP000054721"/>
    </source>
</evidence>
<dbReference type="EMBL" id="JYDW01000157">
    <property type="protein sequence ID" value="KRZ53716.1"/>
    <property type="molecule type" value="Genomic_DNA"/>
</dbReference>